<feature type="domain" description="UBP-type" evidence="3">
    <location>
        <begin position="7"/>
        <end position="106"/>
    </location>
</feature>
<dbReference type="SUPFAM" id="SSF57850">
    <property type="entry name" value="RING/U-box"/>
    <property type="match status" value="1"/>
</dbReference>
<dbReference type="PANTHER" id="PTHR47665:SF1">
    <property type="entry name" value="HISTONE DEACETYLASE-LIKE PROTEIN"/>
    <property type="match status" value="1"/>
</dbReference>
<dbReference type="Pfam" id="PF02148">
    <property type="entry name" value="zf-UBP"/>
    <property type="match status" value="1"/>
</dbReference>
<dbReference type="GO" id="GO:0141221">
    <property type="term" value="F:histone deacetylase activity, hydrolytic mechanism"/>
    <property type="evidence" value="ECO:0007669"/>
    <property type="project" value="UniProtKB-EC"/>
</dbReference>
<protein>
    <submittedName>
        <fullName evidence="4">Putative histone deacetylase</fullName>
        <ecNumber evidence="4">3.5.1.98</ecNumber>
    </submittedName>
</protein>
<keyword evidence="2" id="KW-0175">Coiled coil</keyword>
<dbReference type="PROSITE" id="PS50271">
    <property type="entry name" value="ZF_UBP"/>
    <property type="match status" value="1"/>
</dbReference>
<name>A0A2P6PLA9_ROSCH</name>
<reference evidence="4 5" key="1">
    <citation type="journal article" date="2018" name="Nat. Genet.">
        <title>The Rosa genome provides new insights in the design of modern roses.</title>
        <authorList>
            <person name="Bendahmane M."/>
        </authorList>
    </citation>
    <scope>NUCLEOTIDE SEQUENCE [LARGE SCALE GENOMIC DNA]</scope>
    <source>
        <strain evidence="5">cv. Old Blush</strain>
    </source>
</reference>
<dbReference type="AlphaFoldDB" id="A0A2P6PLA9"/>
<evidence type="ECO:0000313" key="4">
    <source>
        <dbReference type="EMBL" id="PRQ22712.1"/>
    </source>
</evidence>
<accession>A0A2P6PLA9</accession>
<dbReference type="Proteomes" id="UP000238479">
    <property type="component" value="Chromosome 6"/>
</dbReference>
<evidence type="ECO:0000256" key="1">
    <source>
        <dbReference type="PROSITE-ProRule" id="PRU00502"/>
    </source>
</evidence>
<evidence type="ECO:0000256" key="2">
    <source>
        <dbReference type="SAM" id="Coils"/>
    </source>
</evidence>
<dbReference type="Gene3D" id="3.30.40.10">
    <property type="entry name" value="Zinc/RING finger domain, C3HC4 (zinc finger)"/>
    <property type="match status" value="1"/>
</dbReference>
<evidence type="ECO:0000259" key="3">
    <source>
        <dbReference type="PROSITE" id="PS50271"/>
    </source>
</evidence>
<sequence length="339" mass="37660">MMVQSQTQCAHHQAFVSCDLTGVPSPDTPCKRCQHPKENWFCLSCKDIFCSSSVYGHFIQHYQETKHCLSVNCSNNLIYCYSCRKFLDAEVIQKLWAKGRSSSSKLESIDAMIVDVIDLLSKPIPSINVHPQLDVQSFGGQDELALAKEGLRKIFDCGLKALADPKVQEEFLLYSATLLSAESCPSELKVNLSSFRCNLSEETSAFVKAQDELKVASDLSASITQKKFVVLQQTSKYDEVKKEIVASDEKVAGFKAMIKELEEQIKRLEACLATEESNRVKIDEAIGSIEKQVTTARDGLVSDLAQASSMEGSTQAANKLVARKQSDWDNLKLSFTKFA</sequence>
<comment type="caution">
    <text evidence="4">The sequence shown here is derived from an EMBL/GenBank/DDBJ whole genome shotgun (WGS) entry which is preliminary data.</text>
</comment>
<dbReference type="Gramene" id="PRQ22712">
    <property type="protein sequence ID" value="PRQ22712"/>
    <property type="gene ID" value="RchiOBHm_Chr6g0253291"/>
</dbReference>
<gene>
    <name evidence="4" type="ORF">RchiOBHm_Chr6g0253291</name>
</gene>
<dbReference type="SMART" id="SM00290">
    <property type="entry name" value="ZnF_UBP"/>
    <property type="match status" value="1"/>
</dbReference>
<dbReference type="GO" id="GO:0008270">
    <property type="term" value="F:zinc ion binding"/>
    <property type="evidence" value="ECO:0007669"/>
    <property type="project" value="UniProtKB-KW"/>
</dbReference>
<dbReference type="EC" id="3.5.1.98" evidence="4"/>
<dbReference type="PANTHER" id="PTHR47665">
    <property type="entry name" value="HISTONE DEACETYLASE-LIKE PROTEIN"/>
    <property type="match status" value="1"/>
</dbReference>
<proteinExistence type="predicted"/>
<dbReference type="InterPro" id="IPR013083">
    <property type="entry name" value="Znf_RING/FYVE/PHD"/>
</dbReference>
<dbReference type="OMA" id="NHCLTAS"/>
<feature type="coiled-coil region" evidence="2">
    <location>
        <begin position="244"/>
        <end position="278"/>
    </location>
</feature>
<organism evidence="4 5">
    <name type="scientific">Rosa chinensis</name>
    <name type="common">China rose</name>
    <dbReference type="NCBI Taxonomy" id="74649"/>
    <lineage>
        <taxon>Eukaryota</taxon>
        <taxon>Viridiplantae</taxon>
        <taxon>Streptophyta</taxon>
        <taxon>Embryophyta</taxon>
        <taxon>Tracheophyta</taxon>
        <taxon>Spermatophyta</taxon>
        <taxon>Magnoliopsida</taxon>
        <taxon>eudicotyledons</taxon>
        <taxon>Gunneridae</taxon>
        <taxon>Pentapetalae</taxon>
        <taxon>rosids</taxon>
        <taxon>fabids</taxon>
        <taxon>Rosales</taxon>
        <taxon>Rosaceae</taxon>
        <taxon>Rosoideae</taxon>
        <taxon>Rosoideae incertae sedis</taxon>
        <taxon>Rosa</taxon>
    </lineage>
</organism>
<keyword evidence="1" id="KW-0479">Metal-binding</keyword>
<keyword evidence="1" id="KW-0863">Zinc-finger</keyword>
<keyword evidence="4" id="KW-0378">Hydrolase</keyword>
<dbReference type="InterPro" id="IPR001607">
    <property type="entry name" value="Znf_UBP"/>
</dbReference>
<keyword evidence="5" id="KW-1185">Reference proteome</keyword>
<dbReference type="EMBL" id="PDCK01000044">
    <property type="protein sequence ID" value="PRQ22712.1"/>
    <property type="molecule type" value="Genomic_DNA"/>
</dbReference>
<evidence type="ECO:0000313" key="5">
    <source>
        <dbReference type="Proteomes" id="UP000238479"/>
    </source>
</evidence>
<keyword evidence="1" id="KW-0862">Zinc</keyword>